<dbReference type="FunFam" id="3.40.50.720:FF:000084">
    <property type="entry name" value="Short-chain dehydrogenase reductase"/>
    <property type="match status" value="1"/>
</dbReference>
<dbReference type="Gene3D" id="3.40.50.720">
    <property type="entry name" value="NAD(P)-binding Rossmann-like Domain"/>
    <property type="match status" value="1"/>
</dbReference>
<comment type="caution">
    <text evidence="5">The sequence shown here is derived from an EMBL/GenBank/DDBJ whole genome shotgun (WGS) entry which is preliminary data.</text>
</comment>
<name>A0A094LME0_9GAMM</name>
<evidence type="ECO:0000313" key="5">
    <source>
        <dbReference type="EMBL" id="KFZ36273.1"/>
    </source>
</evidence>
<evidence type="ECO:0000256" key="3">
    <source>
        <dbReference type="ARBA" id="ARBA00023027"/>
    </source>
</evidence>
<dbReference type="InterPro" id="IPR020904">
    <property type="entry name" value="Sc_DH/Rdtase_CS"/>
</dbReference>
<evidence type="ECO:0000313" key="6">
    <source>
        <dbReference type="Proteomes" id="UP000029264"/>
    </source>
</evidence>
<dbReference type="CDD" id="cd05233">
    <property type="entry name" value="SDR_c"/>
    <property type="match status" value="1"/>
</dbReference>
<gene>
    <name evidence="5" type="ORF">HR45_17370</name>
</gene>
<dbReference type="AlphaFoldDB" id="A0A094LME0"/>
<reference evidence="5 6" key="1">
    <citation type="submission" date="2014-06" db="EMBL/GenBank/DDBJ databases">
        <title>Shewanella sp. YQH10.</title>
        <authorList>
            <person name="Liu Y."/>
            <person name="Zeng R."/>
        </authorList>
    </citation>
    <scope>NUCLEOTIDE SEQUENCE [LARGE SCALE GENOMIC DNA]</scope>
    <source>
        <strain evidence="5 6">YQH10</strain>
    </source>
</reference>
<proteinExistence type="inferred from homology"/>
<dbReference type="PRINTS" id="PR00080">
    <property type="entry name" value="SDRFAMILY"/>
</dbReference>
<dbReference type="PANTHER" id="PTHR24321">
    <property type="entry name" value="DEHYDROGENASES, SHORT CHAIN"/>
    <property type="match status" value="1"/>
</dbReference>
<dbReference type="SMART" id="SM00822">
    <property type="entry name" value="PKS_KR"/>
    <property type="match status" value="1"/>
</dbReference>
<evidence type="ECO:0000259" key="4">
    <source>
        <dbReference type="SMART" id="SM00822"/>
    </source>
</evidence>
<dbReference type="PRINTS" id="PR00081">
    <property type="entry name" value="GDHRDH"/>
</dbReference>
<evidence type="ECO:0000256" key="1">
    <source>
        <dbReference type="ARBA" id="ARBA00006484"/>
    </source>
</evidence>
<keyword evidence="2" id="KW-0560">Oxidoreductase</keyword>
<keyword evidence="6" id="KW-1185">Reference proteome</keyword>
<dbReference type="PROSITE" id="PS00061">
    <property type="entry name" value="ADH_SHORT"/>
    <property type="match status" value="1"/>
</dbReference>
<sequence>MSNNLLDYSGKTVLVTGAATGIGKATALAFAEQGANVVVGDVDPRAEQTVAELVAKGVQALFVKTDVSSAESVQHLVDSAVKQFGKIDAAFNNAGILPPTAPLAEQSEADFDRVIGVDLKGVFLSMKYEIAAMKQSGGGAIVNTASVAGVVADPGMAPYVAAKHGVVGLTRAAALDYAKDGIRVNALAPGLVASPMTERWLKDPKFVEALMANSPIGRPADPAEMSGTVLFLCSPAASFVTGQVYLVDGGQTAH</sequence>
<dbReference type="Proteomes" id="UP000029264">
    <property type="component" value="Unassembled WGS sequence"/>
</dbReference>
<dbReference type="OrthoDB" id="9787298at2"/>
<dbReference type="SUPFAM" id="SSF51735">
    <property type="entry name" value="NAD(P)-binding Rossmann-fold domains"/>
    <property type="match status" value="1"/>
</dbReference>
<dbReference type="RefSeq" id="WP_081933527.1">
    <property type="nucleotide sequence ID" value="NZ_JPEO01000021.1"/>
</dbReference>
<dbReference type="InterPro" id="IPR057326">
    <property type="entry name" value="KR_dom"/>
</dbReference>
<organism evidence="5 6">
    <name type="scientific">Shewanella mangrovi</name>
    <dbReference type="NCBI Taxonomy" id="1515746"/>
    <lineage>
        <taxon>Bacteria</taxon>
        <taxon>Pseudomonadati</taxon>
        <taxon>Pseudomonadota</taxon>
        <taxon>Gammaproteobacteria</taxon>
        <taxon>Alteromonadales</taxon>
        <taxon>Shewanellaceae</taxon>
        <taxon>Shewanella</taxon>
    </lineage>
</organism>
<protein>
    <submittedName>
        <fullName evidence="5">Short-chain dehydrogenase</fullName>
    </submittedName>
</protein>
<dbReference type="Pfam" id="PF13561">
    <property type="entry name" value="adh_short_C2"/>
    <property type="match status" value="1"/>
</dbReference>
<dbReference type="InterPro" id="IPR036291">
    <property type="entry name" value="NAD(P)-bd_dom_sf"/>
</dbReference>
<accession>A0A094LME0</accession>
<dbReference type="InterPro" id="IPR002347">
    <property type="entry name" value="SDR_fam"/>
</dbReference>
<dbReference type="NCBIfam" id="NF005559">
    <property type="entry name" value="PRK07231.1"/>
    <property type="match status" value="1"/>
</dbReference>
<evidence type="ECO:0000256" key="2">
    <source>
        <dbReference type="ARBA" id="ARBA00023002"/>
    </source>
</evidence>
<keyword evidence="3" id="KW-0520">NAD</keyword>
<dbReference type="GO" id="GO:0016491">
    <property type="term" value="F:oxidoreductase activity"/>
    <property type="evidence" value="ECO:0007669"/>
    <property type="project" value="UniProtKB-KW"/>
</dbReference>
<comment type="similarity">
    <text evidence="1">Belongs to the short-chain dehydrogenases/reductases (SDR) family.</text>
</comment>
<dbReference type="PANTHER" id="PTHR24321:SF8">
    <property type="entry name" value="ESTRADIOL 17-BETA-DEHYDROGENASE 8-RELATED"/>
    <property type="match status" value="1"/>
</dbReference>
<dbReference type="EMBL" id="JPEO01000021">
    <property type="protein sequence ID" value="KFZ36273.1"/>
    <property type="molecule type" value="Genomic_DNA"/>
</dbReference>
<dbReference type="STRING" id="1515746.HR45_17370"/>
<dbReference type="eggNOG" id="COG1028">
    <property type="taxonomic scope" value="Bacteria"/>
</dbReference>
<feature type="domain" description="Ketoreductase" evidence="4">
    <location>
        <begin position="11"/>
        <end position="190"/>
    </location>
</feature>